<gene>
    <name evidence="9" type="ORF">ABH943_003783</name>
</gene>
<dbReference type="InterPro" id="IPR003439">
    <property type="entry name" value="ABC_transporter-like_ATP-bd"/>
</dbReference>
<keyword evidence="2 7" id="KW-0813">Transport</keyword>
<dbReference type="InterPro" id="IPR027417">
    <property type="entry name" value="P-loop_NTPase"/>
</dbReference>
<evidence type="ECO:0000256" key="2">
    <source>
        <dbReference type="ARBA" id="ARBA00022448"/>
    </source>
</evidence>
<evidence type="ECO:0000256" key="4">
    <source>
        <dbReference type="ARBA" id="ARBA00022519"/>
    </source>
</evidence>
<evidence type="ECO:0000256" key="5">
    <source>
        <dbReference type="ARBA" id="ARBA00022741"/>
    </source>
</evidence>
<dbReference type="Gene3D" id="3.40.50.300">
    <property type="entry name" value="P-loop containing nucleotide triphosphate hydrolases"/>
    <property type="match status" value="1"/>
</dbReference>
<organism evidence="9 10">
    <name type="scientific">Caballeronia udeis</name>
    <dbReference type="NCBI Taxonomy" id="1232866"/>
    <lineage>
        <taxon>Bacteria</taxon>
        <taxon>Pseudomonadati</taxon>
        <taxon>Pseudomonadota</taxon>
        <taxon>Betaproteobacteria</taxon>
        <taxon>Burkholderiales</taxon>
        <taxon>Burkholderiaceae</taxon>
        <taxon>Caballeronia</taxon>
    </lineage>
</organism>
<dbReference type="Proteomes" id="UP001620514">
    <property type="component" value="Unassembled WGS sequence"/>
</dbReference>
<evidence type="ECO:0000259" key="8">
    <source>
        <dbReference type="PROSITE" id="PS50893"/>
    </source>
</evidence>
<comment type="catalytic activity">
    <reaction evidence="7">
        <text>a quaternary ammonium(out) + ATP + H2O = a quaternary ammonium(in) + ADP + phosphate + H(+)</text>
        <dbReference type="Rhea" id="RHEA:11036"/>
        <dbReference type="ChEBI" id="CHEBI:15377"/>
        <dbReference type="ChEBI" id="CHEBI:15378"/>
        <dbReference type="ChEBI" id="CHEBI:30616"/>
        <dbReference type="ChEBI" id="CHEBI:35267"/>
        <dbReference type="ChEBI" id="CHEBI:43474"/>
        <dbReference type="ChEBI" id="CHEBI:456216"/>
    </reaction>
</comment>
<keyword evidence="10" id="KW-1185">Reference proteome</keyword>
<dbReference type="PROSITE" id="PS50893">
    <property type="entry name" value="ABC_TRANSPORTER_2"/>
    <property type="match status" value="1"/>
</dbReference>
<evidence type="ECO:0000313" key="9">
    <source>
        <dbReference type="EMBL" id="MFK4443761.1"/>
    </source>
</evidence>
<dbReference type="NCBIfam" id="TIGR01186">
    <property type="entry name" value="proV"/>
    <property type="match status" value="1"/>
</dbReference>
<evidence type="ECO:0000256" key="7">
    <source>
        <dbReference type="RuleBase" id="RU369116"/>
    </source>
</evidence>
<comment type="caution">
    <text evidence="9">The sequence shown here is derived from an EMBL/GenBank/DDBJ whole genome shotgun (WGS) entry which is preliminary data.</text>
</comment>
<dbReference type="InterPro" id="IPR005892">
    <property type="entry name" value="Gly-betaine_transp_ATP-bd"/>
</dbReference>
<feature type="domain" description="ABC transporter" evidence="8">
    <location>
        <begin position="33"/>
        <end position="270"/>
    </location>
</feature>
<dbReference type="Pfam" id="PF00005">
    <property type="entry name" value="ABC_tran"/>
    <property type="match status" value="1"/>
</dbReference>
<name>A0ABW8MLW9_9BURK</name>
<dbReference type="RefSeq" id="WP_404608580.1">
    <property type="nucleotide sequence ID" value="NZ_JBIYDN010000011.1"/>
</dbReference>
<dbReference type="InterPro" id="IPR017871">
    <property type="entry name" value="ABC_transporter-like_CS"/>
</dbReference>
<accession>A0ABW8MLW9</accession>
<comment type="subcellular location">
    <subcellularLocation>
        <location evidence="7">Cell inner membrane</location>
        <topology evidence="7">Peripheral membrane protein</topology>
    </subcellularLocation>
</comment>
<dbReference type="SMART" id="SM00382">
    <property type="entry name" value="AAA"/>
    <property type="match status" value="1"/>
</dbReference>
<keyword evidence="5 7" id="KW-0547">Nucleotide-binding</keyword>
<dbReference type="EC" id="7.6.2.9" evidence="7"/>
<keyword evidence="3" id="KW-1003">Cell membrane</keyword>
<dbReference type="PROSITE" id="PS00211">
    <property type="entry name" value="ABC_TRANSPORTER_1"/>
    <property type="match status" value="1"/>
</dbReference>
<evidence type="ECO:0000256" key="3">
    <source>
        <dbReference type="ARBA" id="ARBA00022475"/>
    </source>
</evidence>
<dbReference type="InterPro" id="IPR051921">
    <property type="entry name" value="ABC_osmolyte_uptake_ATP-bind"/>
</dbReference>
<dbReference type="GO" id="GO:0005524">
    <property type="term" value="F:ATP binding"/>
    <property type="evidence" value="ECO:0007669"/>
    <property type="project" value="UniProtKB-KW"/>
</dbReference>
<dbReference type="PANTHER" id="PTHR43869">
    <property type="entry name" value="GLYCINE BETAINE/PROLINE BETAINE TRANSPORT SYSTEM ATP-BINDING PROTEIN PROV"/>
    <property type="match status" value="1"/>
</dbReference>
<protein>
    <recommendedName>
        <fullName evidence="7">Quaternary amine transport ATP-binding protein</fullName>
        <ecNumber evidence="7">7.6.2.9</ecNumber>
    </recommendedName>
</protein>
<sequence length="277" mass="31055">MSSTLIELRNVYKIFGNSKGSVRSAQEAARKNASREDILESTGCTVAVRDVSLQIKEGEIFVIMGLSGSGKSTLVRHFNRLIEPTTGQLLFRGQDILKLSKRELRSIRRHNIGMVFQSFALLPHKTVMENIVFGRMLRGDSRRESLADATRWLDGRIGLRGYGDKFPDELSGGMRQRVGLARALVSDPDILLMDEAFSALDPLIRCDLQDLLLEMQAELKKTVIFITHDIDEAMKLGSRIAIMKDGEVVQVGTPDEIRTHPASDYVKRFFARTQCDA</sequence>
<evidence type="ECO:0000313" key="10">
    <source>
        <dbReference type="Proteomes" id="UP001620514"/>
    </source>
</evidence>
<proteinExistence type="inferred from homology"/>
<keyword evidence="6 7" id="KW-0067">ATP-binding</keyword>
<evidence type="ECO:0000256" key="6">
    <source>
        <dbReference type="ARBA" id="ARBA00022840"/>
    </source>
</evidence>
<reference evidence="9 10" key="1">
    <citation type="submission" date="2024-11" db="EMBL/GenBank/DDBJ databases">
        <title>Using genomics to understand microbial adaptation to soil warming.</title>
        <authorList>
            <person name="Deangelis K.M. PhD."/>
        </authorList>
    </citation>
    <scope>NUCLEOTIDE SEQUENCE [LARGE SCALE GENOMIC DNA]</scope>
    <source>
        <strain evidence="9 10">GAS97</strain>
    </source>
</reference>
<dbReference type="EMBL" id="JBIYDN010000011">
    <property type="protein sequence ID" value="MFK4443761.1"/>
    <property type="molecule type" value="Genomic_DNA"/>
</dbReference>
<dbReference type="SUPFAM" id="SSF52540">
    <property type="entry name" value="P-loop containing nucleoside triphosphate hydrolases"/>
    <property type="match status" value="1"/>
</dbReference>
<comment type="similarity">
    <text evidence="1 7">Belongs to the ABC transporter superfamily.</text>
</comment>
<dbReference type="InterPro" id="IPR003593">
    <property type="entry name" value="AAA+_ATPase"/>
</dbReference>
<keyword evidence="4 7" id="KW-0997">Cell inner membrane</keyword>
<dbReference type="PANTHER" id="PTHR43869:SF1">
    <property type="entry name" value="GLYCINE BETAINE_PROLINE BETAINE TRANSPORT SYSTEM ATP-BINDING PROTEIN PROV"/>
    <property type="match status" value="1"/>
</dbReference>
<comment type="subunit">
    <text evidence="7">The complex is probably composed of two ATP-binding proteins, two transmembrane proteins and a solute-binding protein.</text>
</comment>
<evidence type="ECO:0000256" key="1">
    <source>
        <dbReference type="ARBA" id="ARBA00005417"/>
    </source>
</evidence>
<keyword evidence="4 7" id="KW-0472">Membrane</keyword>